<dbReference type="InterPro" id="IPR032867">
    <property type="entry name" value="DYW_dom"/>
</dbReference>
<dbReference type="PANTHER" id="PTHR47926">
    <property type="entry name" value="PENTATRICOPEPTIDE REPEAT-CONTAINING PROTEIN"/>
    <property type="match status" value="1"/>
</dbReference>
<evidence type="ECO:0000259" key="4">
    <source>
        <dbReference type="Pfam" id="PF14432"/>
    </source>
</evidence>
<dbReference type="Proteomes" id="UP001386955">
    <property type="component" value="Unassembled WGS sequence"/>
</dbReference>
<evidence type="ECO:0000313" key="5">
    <source>
        <dbReference type="EMBL" id="KAK7392987.1"/>
    </source>
</evidence>
<feature type="repeat" description="PPR" evidence="3">
    <location>
        <begin position="241"/>
        <end position="275"/>
    </location>
</feature>
<dbReference type="SUPFAM" id="SSF48452">
    <property type="entry name" value="TPR-like"/>
    <property type="match status" value="1"/>
</dbReference>
<dbReference type="Pfam" id="PF13041">
    <property type="entry name" value="PPR_2"/>
    <property type="match status" value="3"/>
</dbReference>
<keyword evidence="6" id="KW-1185">Reference proteome</keyword>
<protein>
    <recommendedName>
        <fullName evidence="4">DYW domain-containing protein</fullName>
    </recommendedName>
</protein>
<dbReference type="GO" id="GO:0003723">
    <property type="term" value="F:RNA binding"/>
    <property type="evidence" value="ECO:0007669"/>
    <property type="project" value="InterPro"/>
</dbReference>
<dbReference type="PROSITE" id="PS51375">
    <property type="entry name" value="PPR"/>
    <property type="match status" value="3"/>
</dbReference>
<sequence length="651" mass="73295">MIALINTSITTPILRYGRYQFDCYISSLQNSHAVAQQLFDETPLKQHNQMLFHYSRNGQTPEALNLFLSLYRSGLSPTKYTMSCVLNVCARCFDGRVGEHVHCQCVKSGLVHHVCVGTCLLDMYMKTGNVRNGRRVFDEMGHKDVVSWTAVISGYLLNGGTVEALKVFSQMKREGVKPNGFTYSAILAVTHGVFISEILAEVIKTNNDKLSNVGAALLRGFITMGNIHDAGKVFEQIEPKNIVAWTAMLVGYAQAGETDEAAKIFHQLTKEGIKPNEYTFSSMIKACTAPAASAELGKQFHACAIKMRFNNHLSVSNSLVTMYAKRGDIDSAHEVFKRQKERSLVSWSSMISGYAQHGQAKKALEVFEEMLNRNMEMDAIAFTGVLSACTHAGLVNKGEYYFNVMINDHHINPTMEHYSCMIDLYRRAGMLEKAMDIVKNMPFHPNAGVWRILLAASRVHHDMKLGKLAAENIISLEPQDAAGYVELYNMYAAAGNWHDAVNVKKLMHERKVKKETGYSWIEVKNKTYAFKSGDSYHPLSKHIYSKLSELNIRLKEAGYQPDTNSVVHDIDDNEQKETILSHHSERLAIAFGLIATLPDFPIHIVKNLRVCGDCHNFIKLVSLVEQRYIVVRDRKRFHHFKGGLCSCGDYW</sequence>
<dbReference type="FunFam" id="1.25.40.10:FF:000201">
    <property type="entry name" value="Pentatricopeptide repeat-containing protein mitochondrial"/>
    <property type="match status" value="1"/>
</dbReference>
<dbReference type="FunFam" id="1.25.40.10:FF:000031">
    <property type="entry name" value="Pentatricopeptide repeat-containing protein mitochondrial"/>
    <property type="match status" value="1"/>
</dbReference>
<dbReference type="FunFam" id="1.25.40.10:FF:000366">
    <property type="entry name" value="Pentatricopeptide (PPR) repeat-containing protein"/>
    <property type="match status" value="1"/>
</dbReference>
<comment type="caution">
    <text evidence="5">The sequence shown here is derived from an EMBL/GenBank/DDBJ whole genome shotgun (WGS) entry which is preliminary data.</text>
</comment>
<proteinExistence type="inferred from homology"/>
<reference evidence="5 6" key="1">
    <citation type="submission" date="2024-01" db="EMBL/GenBank/DDBJ databases">
        <title>The genomes of 5 underutilized Papilionoideae crops provide insights into root nodulation and disease resistanc.</title>
        <authorList>
            <person name="Jiang F."/>
        </authorList>
    </citation>
    <scope>NUCLEOTIDE SEQUENCE [LARGE SCALE GENOMIC DNA]</scope>
    <source>
        <strain evidence="5">DUOXIRENSHENG_FW03</strain>
        <tissue evidence="5">Leaves</tissue>
    </source>
</reference>
<dbReference type="InterPro" id="IPR011990">
    <property type="entry name" value="TPR-like_helical_dom_sf"/>
</dbReference>
<organism evidence="5 6">
    <name type="scientific">Psophocarpus tetragonolobus</name>
    <name type="common">Winged bean</name>
    <name type="synonym">Dolichos tetragonolobus</name>
    <dbReference type="NCBI Taxonomy" id="3891"/>
    <lineage>
        <taxon>Eukaryota</taxon>
        <taxon>Viridiplantae</taxon>
        <taxon>Streptophyta</taxon>
        <taxon>Embryophyta</taxon>
        <taxon>Tracheophyta</taxon>
        <taxon>Spermatophyta</taxon>
        <taxon>Magnoliopsida</taxon>
        <taxon>eudicotyledons</taxon>
        <taxon>Gunneridae</taxon>
        <taxon>Pentapetalae</taxon>
        <taxon>rosids</taxon>
        <taxon>fabids</taxon>
        <taxon>Fabales</taxon>
        <taxon>Fabaceae</taxon>
        <taxon>Papilionoideae</taxon>
        <taxon>50 kb inversion clade</taxon>
        <taxon>NPAAA clade</taxon>
        <taxon>indigoferoid/millettioid clade</taxon>
        <taxon>Phaseoleae</taxon>
        <taxon>Psophocarpus</taxon>
    </lineage>
</organism>
<dbReference type="EMBL" id="JAYMYS010000005">
    <property type="protein sequence ID" value="KAK7392987.1"/>
    <property type="molecule type" value="Genomic_DNA"/>
</dbReference>
<evidence type="ECO:0000256" key="2">
    <source>
        <dbReference type="ARBA" id="ARBA00022737"/>
    </source>
</evidence>
<feature type="repeat" description="PPR" evidence="3">
    <location>
        <begin position="343"/>
        <end position="377"/>
    </location>
</feature>
<dbReference type="Gene3D" id="1.25.40.10">
    <property type="entry name" value="Tetratricopeptide repeat domain"/>
    <property type="match status" value="4"/>
</dbReference>
<evidence type="ECO:0000313" key="6">
    <source>
        <dbReference type="Proteomes" id="UP001386955"/>
    </source>
</evidence>
<gene>
    <name evidence="5" type="ORF">VNO78_21437</name>
</gene>
<dbReference type="Pfam" id="PF14432">
    <property type="entry name" value="DYW_deaminase"/>
    <property type="match status" value="1"/>
</dbReference>
<dbReference type="AlphaFoldDB" id="A0AAN9SBR9"/>
<accession>A0AAN9SBR9</accession>
<feature type="domain" description="DYW" evidence="4">
    <location>
        <begin position="558"/>
        <end position="651"/>
    </location>
</feature>
<name>A0AAN9SBR9_PSOTE</name>
<dbReference type="InterPro" id="IPR002885">
    <property type="entry name" value="PPR_rpt"/>
</dbReference>
<dbReference type="InterPro" id="IPR046848">
    <property type="entry name" value="E_motif"/>
</dbReference>
<dbReference type="NCBIfam" id="TIGR00756">
    <property type="entry name" value="PPR"/>
    <property type="match status" value="4"/>
</dbReference>
<keyword evidence="2" id="KW-0677">Repeat</keyword>
<dbReference type="GO" id="GO:0008270">
    <property type="term" value="F:zinc ion binding"/>
    <property type="evidence" value="ECO:0007669"/>
    <property type="project" value="InterPro"/>
</dbReference>
<comment type="similarity">
    <text evidence="1">Belongs to the PPR family. PCMP-H subfamily.</text>
</comment>
<dbReference type="GO" id="GO:0009451">
    <property type="term" value="P:RNA modification"/>
    <property type="evidence" value="ECO:0007669"/>
    <property type="project" value="InterPro"/>
</dbReference>
<dbReference type="FunFam" id="1.25.40.10:FF:000382">
    <property type="entry name" value="Pentatricopeptide repeat-containing protein"/>
    <property type="match status" value="1"/>
</dbReference>
<feature type="repeat" description="PPR" evidence="3">
    <location>
        <begin position="144"/>
        <end position="178"/>
    </location>
</feature>
<dbReference type="InterPro" id="IPR046960">
    <property type="entry name" value="PPR_At4g14850-like_plant"/>
</dbReference>
<evidence type="ECO:0000256" key="1">
    <source>
        <dbReference type="ARBA" id="ARBA00006643"/>
    </source>
</evidence>
<dbReference type="PANTHER" id="PTHR47926:SF538">
    <property type="entry name" value="WHIM2 DOMAIN-CONTAINING PROTEIN"/>
    <property type="match status" value="1"/>
</dbReference>
<dbReference type="Pfam" id="PF20431">
    <property type="entry name" value="E_motif"/>
    <property type="match status" value="1"/>
</dbReference>
<evidence type="ECO:0000256" key="3">
    <source>
        <dbReference type="PROSITE-ProRule" id="PRU00708"/>
    </source>
</evidence>
<dbReference type="Pfam" id="PF01535">
    <property type="entry name" value="PPR"/>
    <property type="match status" value="3"/>
</dbReference>